<dbReference type="RefSeq" id="WP_007184739.1">
    <property type="nucleotide sequence ID" value="NZ_AKGD01000001.1"/>
</dbReference>
<dbReference type="STRING" id="1172194.WQQ_17900"/>
<dbReference type="PATRIC" id="fig|1172194.4.peg.1731"/>
<proteinExistence type="predicted"/>
<dbReference type="InterPro" id="IPR029016">
    <property type="entry name" value="GAF-like_dom_sf"/>
</dbReference>
<organism evidence="2 3">
    <name type="scientific">Hydrocarboniphaga effusa AP103</name>
    <dbReference type="NCBI Taxonomy" id="1172194"/>
    <lineage>
        <taxon>Bacteria</taxon>
        <taxon>Pseudomonadati</taxon>
        <taxon>Pseudomonadota</taxon>
        <taxon>Gammaproteobacteria</taxon>
        <taxon>Nevskiales</taxon>
        <taxon>Nevskiaceae</taxon>
        <taxon>Hydrocarboniphaga</taxon>
    </lineage>
</organism>
<evidence type="ECO:0000313" key="2">
    <source>
        <dbReference type="EMBL" id="EIT71653.1"/>
    </source>
</evidence>
<feature type="coiled-coil region" evidence="1">
    <location>
        <begin position="46"/>
        <end position="80"/>
    </location>
</feature>
<dbReference type="OrthoDB" id="8525200at2"/>
<dbReference type="AlphaFoldDB" id="I8TD80"/>
<name>I8TD80_9GAMM</name>
<dbReference type="Gene3D" id="3.30.450.40">
    <property type="match status" value="1"/>
</dbReference>
<dbReference type="Pfam" id="PF04340">
    <property type="entry name" value="DUF484"/>
    <property type="match status" value="1"/>
</dbReference>
<evidence type="ECO:0008006" key="4">
    <source>
        <dbReference type="Google" id="ProtNLM"/>
    </source>
</evidence>
<dbReference type="InterPro" id="IPR007435">
    <property type="entry name" value="DUF484"/>
</dbReference>
<evidence type="ECO:0000256" key="1">
    <source>
        <dbReference type="SAM" id="Coils"/>
    </source>
</evidence>
<dbReference type="EMBL" id="AKGD01000001">
    <property type="protein sequence ID" value="EIT71653.1"/>
    <property type="molecule type" value="Genomic_DNA"/>
</dbReference>
<keyword evidence="1" id="KW-0175">Coiled coil</keyword>
<gene>
    <name evidence="2" type="ORF">WQQ_17900</name>
</gene>
<protein>
    <recommendedName>
        <fullName evidence="4">Phytochrome sensor protein</fullName>
    </recommendedName>
</protein>
<dbReference type="PANTHER" id="PTHR38765">
    <property type="entry name" value="DUF484 DOMAIN-CONTAINING PROTEIN"/>
    <property type="match status" value="1"/>
</dbReference>
<evidence type="ECO:0000313" key="3">
    <source>
        <dbReference type="Proteomes" id="UP000003704"/>
    </source>
</evidence>
<sequence>MAEVKQPAALDDEQVLAYLKAQPDFLTRHPELLETLQLQHTSGSAVSLIERQVEVLRGRSQRLEDRLTQLLENARDNERRATHVHRLARTLIRAPTLAAAIVGLQQCMREDFGIDEAWVGVVPGLLKRSDIEGLHRLDAEGAVARLFENFLRTKLIECGPLSEVRARLLFPKAAELPQSAAVVPLERDKNLGMLILASRDPQRFQPRQGKLFLEMTAELVAAAVRAKLVS</sequence>
<accession>I8TD80</accession>
<comment type="caution">
    <text evidence="2">The sequence shown here is derived from an EMBL/GenBank/DDBJ whole genome shotgun (WGS) entry which is preliminary data.</text>
</comment>
<reference evidence="2 3" key="1">
    <citation type="journal article" date="2012" name="J. Bacteriol.">
        <title>Genome Sequence of n-Alkane-Degrading Hydrocarboniphaga effusa Strain AP103T (ATCC BAA-332T).</title>
        <authorList>
            <person name="Chang H.K."/>
            <person name="Zylstra G.J."/>
            <person name="Chae J.C."/>
        </authorList>
    </citation>
    <scope>NUCLEOTIDE SEQUENCE [LARGE SCALE GENOMIC DNA]</scope>
    <source>
        <strain evidence="2 3">AP103</strain>
    </source>
</reference>
<keyword evidence="3" id="KW-1185">Reference proteome</keyword>
<dbReference type="PANTHER" id="PTHR38765:SF1">
    <property type="entry name" value="DUF484 DOMAIN-CONTAINING PROTEIN"/>
    <property type="match status" value="1"/>
</dbReference>
<dbReference type="Proteomes" id="UP000003704">
    <property type="component" value="Unassembled WGS sequence"/>
</dbReference>